<dbReference type="Proteomes" id="UP000779508">
    <property type="component" value="Unassembled WGS sequence"/>
</dbReference>
<dbReference type="PIRSF" id="PIRSF038994">
    <property type="entry name" value="NagA"/>
    <property type="match status" value="1"/>
</dbReference>
<evidence type="ECO:0000259" key="4">
    <source>
        <dbReference type="Pfam" id="PF01979"/>
    </source>
</evidence>
<keyword evidence="6" id="KW-1185">Reference proteome</keyword>
<sequence length="397" mass="44253">MYLYCENIYTPEGFQKGYLEVVDGKIKGIYNEATSDDIIDYSDNVIIPGFIDIHLHGWATGSFWYEGTKESIENMSKELVKVGVTSYLATSGTDSIEQINRYLAEGKKAVDNWSPDKGAQALGFHLEGPFINKEYKGMQKEEYCLDPSIELLKGFFESAGKENVKLITMAPELPGAEEFIKYVNNEGIQISIGHSAAEFEDVERLKDLGLGGFTHTFSGMRGFHHRRLGTAGAAMYFDDMYAEFGKQTGMTVKPEAFKIVYRLKGPEGIILSTDCTGLAHVTEPFHHYIRKCTFIPDGDYVKLVYDDGTEERISKSDYDSVKDLELSFLGSVRNVVKNVQASISDIVKMASENPAKYIGVYEAKGSIEPGKDGDILVIDDEWNLLDAYVGGVKQNIK</sequence>
<evidence type="ECO:0000256" key="1">
    <source>
        <dbReference type="ARBA" id="ARBA00022723"/>
    </source>
</evidence>
<dbReference type="InterPro" id="IPR006680">
    <property type="entry name" value="Amidohydro-rel"/>
</dbReference>
<dbReference type="Pfam" id="PF01979">
    <property type="entry name" value="Amidohydro_1"/>
    <property type="match status" value="1"/>
</dbReference>
<evidence type="ECO:0000313" key="6">
    <source>
        <dbReference type="Proteomes" id="UP000779508"/>
    </source>
</evidence>
<dbReference type="EMBL" id="JAHLQK010000003">
    <property type="protein sequence ID" value="MBU5676627.1"/>
    <property type="molecule type" value="Genomic_DNA"/>
</dbReference>
<organism evidence="5 6">
    <name type="scientific">Alkaliphilus flagellatus</name>
    <dbReference type="NCBI Taxonomy" id="2841507"/>
    <lineage>
        <taxon>Bacteria</taxon>
        <taxon>Bacillati</taxon>
        <taxon>Bacillota</taxon>
        <taxon>Clostridia</taxon>
        <taxon>Peptostreptococcales</taxon>
        <taxon>Natronincolaceae</taxon>
        <taxon>Alkaliphilus</taxon>
    </lineage>
</organism>
<evidence type="ECO:0000256" key="2">
    <source>
        <dbReference type="ARBA" id="ARBA00022801"/>
    </source>
</evidence>
<dbReference type="PANTHER" id="PTHR11113:SF14">
    <property type="entry name" value="N-ACETYLGLUCOSAMINE-6-PHOSPHATE DEACETYLASE"/>
    <property type="match status" value="1"/>
</dbReference>
<keyword evidence="1" id="KW-0479">Metal-binding</keyword>
<comment type="similarity">
    <text evidence="3">Belongs to the metallo-dependent hydrolases superfamily. NagA family.</text>
</comment>
<feature type="domain" description="Amidohydrolase-related" evidence="4">
    <location>
        <begin position="45"/>
        <end position="388"/>
    </location>
</feature>
<dbReference type="RefSeq" id="WP_216416608.1">
    <property type="nucleotide sequence ID" value="NZ_JAHLQK010000003.1"/>
</dbReference>
<protein>
    <submittedName>
        <fullName evidence="5">Amidohydrolase family protein</fullName>
    </submittedName>
</protein>
<name>A0ABS6G2B9_9FIRM</name>
<keyword evidence="3" id="KW-0119">Carbohydrate metabolism</keyword>
<dbReference type="InterPro" id="IPR003764">
    <property type="entry name" value="GlcNAc_6-P_deAcase"/>
</dbReference>
<proteinExistence type="inferred from homology"/>
<reference evidence="5 6" key="1">
    <citation type="submission" date="2021-06" db="EMBL/GenBank/DDBJ databases">
        <authorList>
            <person name="Sun Q."/>
            <person name="Li D."/>
        </authorList>
    </citation>
    <scope>NUCLEOTIDE SEQUENCE [LARGE SCALE GENOMIC DNA]</scope>
    <source>
        <strain evidence="5 6">MSJ-5</strain>
    </source>
</reference>
<evidence type="ECO:0000313" key="5">
    <source>
        <dbReference type="EMBL" id="MBU5676627.1"/>
    </source>
</evidence>
<gene>
    <name evidence="5" type="ORF">KQI88_09370</name>
</gene>
<dbReference type="PANTHER" id="PTHR11113">
    <property type="entry name" value="N-ACETYLGLUCOSAMINE-6-PHOSPHATE DEACETYLASE"/>
    <property type="match status" value="1"/>
</dbReference>
<comment type="caution">
    <text evidence="5">The sequence shown here is derived from an EMBL/GenBank/DDBJ whole genome shotgun (WGS) entry which is preliminary data.</text>
</comment>
<evidence type="ECO:0000256" key="3">
    <source>
        <dbReference type="PIRNR" id="PIRNR038994"/>
    </source>
</evidence>
<keyword evidence="2 3" id="KW-0378">Hydrolase</keyword>
<accession>A0ABS6G2B9</accession>